<evidence type="ECO:0000313" key="2">
    <source>
        <dbReference type="Proteomes" id="UP001148614"/>
    </source>
</evidence>
<dbReference type="VEuPathDB" id="FungiDB:F4678DRAFT_149826"/>
<accession>A0A9W8TSL4</accession>
<gene>
    <name evidence="1" type="ORF">NPX13_g51</name>
</gene>
<proteinExistence type="predicted"/>
<protein>
    <submittedName>
        <fullName evidence="1">Uncharacterized protein</fullName>
    </submittedName>
</protein>
<name>A0A9W8TSL4_9PEZI</name>
<keyword evidence="2" id="KW-1185">Reference proteome</keyword>
<dbReference type="Proteomes" id="UP001148614">
    <property type="component" value="Unassembled WGS sequence"/>
</dbReference>
<evidence type="ECO:0000313" key="1">
    <source>
        <dbReference type="EMBL" id="KAJ3580496.1"/>
    </source>
</evidence>
<reference evidence="1" key="1">
    <citation type="submission" date="2022-07" db="EMBL/GenBank/DDBJ databases">
        <title>Genome Sequence of Xylaria arbuscula.</title>
        <authorList>
            <person name="Buettner E."/>
        </authorList>
    </citation>
    <scope>NUCLEOTIDE SEQUENCE</scope>
    <source>
        <strain evidence="1">VT107</strain>
    </source>
</reference>
<comment type="caution">
    <text evidence="1">The sequence shown here is derived from an EMBL/GenBank/DDBJ whole genome shotgun (WGS) entry which is preliminary data.</text>
</comment>
<organism evidence="1 2">
    <name type="scientific">Xylaria arbuscula</name>
    <dbReference type="NCBI Taxonomy" id="114810"/>
    <lineage>
        <taxon>Eukaryota</taxon>
        <taxon>Fungi</taxon>
        <taxon>Dikarya</taxon>
        <taxon>Ascomycota</taxon>
        <taxon>Pezizomycotina</taxon>
        <taxon>Sordariomycetes</taxon>
        <taxon>Xylariomycetidae</taxon>
        <taxon>Xylariales</taxon>
        <taxon>Xylariaceae</taxon>
        <taxon>Xylaria</taxon>
    </lineage>
</organism>
<dbReference type="EMBL" id="JANPWZ010000003">
    <property type="protein sequence ID" value="KAJ3580496.1"/>
    <property type="molecule type" value="Genomic_DNA"/>
</dbReference>
<sequence>MEPLEILLFEGGDPNSGFRTKNAEGDKARGVLIDRGDVLALRARLVSVTHGDYTPNGDAATLLVFEFDFLSMKQSRRFKTANITLTFEDASGNLRNRPEVVAIAPAGKFFINKTIDKRDVKQSVNTSLNGSFAGIGGSVGYVWDMSQTKEADHATTLVGTKRLFADWGKDNGVRWNLEEDGVKSAGIPTFLRAAVLLRRRDDVPFRFTIQVETGVDFDGRVRRMLGLEKPEAVDPVELDNGTNLDDLGIASLNPNAEGVDLRNMAGMDIGRNADVMLASLLTLQG</sequence>
<dbReference type="OrthoDB" id="3796612at2759"/>
<dbReference type="AlphaFoldDB" id="A0A9W8TSL4"/>